<keyword evidence="2 7" id="KW-0479">Metal-binding</keyword>
<protein>
    <recommendedName>
        <fullName evidence="7">4-hydroxy-3-methylbut-2-en-1-yl diphosphate synthase (flavodoxin)</fullName>
        <ecNumber evidence="7">1.17.7.3</ecNumber>
    </recommendedName>
    <alternativeName>
        <fullName evidence="7">1-hydroxy-2-methyl-2-(E)-butenyl 4-diphosphate synthase</fullName>
    </alternativeName>
</protein>
<accession>D5EEM0</accession>
<dbReference type="GO" id="GO:0051539">
    <property type="term" value="F:4 iron, 4 sulfur cluster binding"/>
    <property type="evidence" value="ECO:0007669"/>
    <property type="project" value="UniProtKB-UniRule"/>
</dbReference>
<keyword evidence="1 7" id="KW-0004">4Fe-4S</keyword>
<dbReference type="SUPFAM" id="SSF56014">
    <property type="entry name" value="Nitrite and sulphite reductase 4Fe-4S domain-like"/>
    <property type="match status" value="1"/>
</dbReference>
<feature type="binding site" evidence="7">
    <location>
        <position position="263"/>
    </location>
    <ligand>
        <name>[4Fe-4S] cluster</name>
        <dbReference type="ChEBI" id="CHEBI:49883"/>
    </ligand>
</feature>
<evidence type="ECO:0000256" key="1">
    <source>
        <dbReference type="ARBA" id="ARBA00022485"/>
    </source>
</evidence>
<comment type="pathway">
    <text evidence="7">Isoprenoid biosynthesis; isopentenyl diphosphate biosynthesis via DXP pathway; isopentenyl diphosphate from 1-deoxy-D-xylulose 5-phosphate: step 5/6.</text>
</comment>
<comment type="similarity">
    <text evidence="7">Belongs to the IspG family.</text>
</comment>
<dbReference type="InterPro" id="IPR058578">
    <property type="entry name" value="IspG_TIM"/>
</dbReference>
<dbReference type="GO" id="GO:0016114">
    <property type="term" value="P:terpenoid biosynthetic process"/>
    <property type="evidence" value="ECO:0007669"/>
    <property type="project" value="InterPro"/>
</dbReference>
<dbReference type="STRING" id="572547.Amico_0871"/>
<dbReference type="GO" id="GO:0141197">
    <property type="term" value="F:4-hydroxy-3-methylbut-2-enyl-diphosphate synthase activity (flavodoxin)"/>
    <property type="evidence" value="ECO:0007669"/>
    <property type="project" value="UniProtKB-EC"/>
</dbReference>
<dbReference type="EMBL" id="CP001997">
    <property type="protein sequence ID" value="ADE57002.1"/>
    <property type="molecule type" value="Genomic_DNA"/>
</dbReference>
<evidence type="ECO:0000256" key="3">
    <source>
        <dbReference type="ARBA" id="ARBA00023002"/>
    </source>
</evidence>
<dbReference type="eggNOG" id="COG0821">
    <property type="taxonomic scope" value="Bacteria"/>
</dbReference>
<keyword evidence="5 7" id="KW-0411">Iron-sulfur</keyword>
<feature type="domain" description="IspG C-terminal" evidence="9">
    <location>
        <begin position="260"/>
        <end position="346"/>
    </location>
</feature>
<evidence type="ECO:0000259" key="8">
    <source>
        <dbReference type="Pfam" id="PF04551"/>
    </source>
</evidence>
<dbReference type="Pfam" id="PF26540">
    <property type="entry name" value="GcpE_C"/>
    <property type="match status" value="1"/>
</dbReference>
<dbReference type="GO" id="GO:0046872">
    <property type="term" value="F:metal ion binding"/>
    <property type="evidence" value="ECO:0007669"/>
    <property type="project" value="UniProtKB-KW"/>
</dbReference>
<dbReference type="InterPro" id="IPR011005">
    <property type="entry name" value="Dihydropteroate_synth-like_sf"/>
</dbReference>
<evidence type="ECO:0000256" key="7">
    <source>
        <dbReference type="HAMAP-Rule" id="MF_00159"/>
    </source>
</evidence>
<evidence type="ECO:0000256" key="4">
    <source>
        <dbReference type="ARBA" id="ARBA00023004"/>
    </source>
</evidence>
<dbReference type="Pfam" id="PF04551">
    <property type="entry name" value="GcpE"/>
    <property type="match status" value="1"/>
</dbReference>
<evidence type="ECO:0000313" key="11">
    <source>
        <dbReference type="Proteomes" id="UP000002366"/>
    </source>
</evidence>
<comment type="catalytic activity">
    <reaction evidence="7">
        <text>(2E)-4-hydroxy-3-methylbut-2-enyl diphosphate + oxidized [flavodoxin] + H2O + 2 H(+) = 2-C-methyl-D-erythritol 2,4-cyclic diphosphate + reduced [flavodoxin]</text>
        <dbReference type="Rhea" id="RHEA:43604"/>
        <dbReference type="Rhea" id="RHEA-COMP:10622"/>
        <dbReference type="Rhea" id="RHEA-COMP:10623"/>
        <dbReference type="ChEBI" id="CHEBI:15377"/>
        <dbReference type="ChEBI" id="CHEBI:15378"/>
        <dbReference type="ChEBI" id="CHEBI:57618"/>
        <dbReference type="ChEBI" id="CHEBI:58210"/>
        <dbReference type="ChEBI" id="CHEBI:58483"/>
        <dbReference type="ChEBI" id="CHEBI:128753"/>
        <dbReference type="EC" id="1.17.7.3"/>
    </reaction>
</comment>
<dbReference type="PANTHER" id="PTHR30454:SF0">
    <property type="entry name" value="4-HYDROXY-3-METHYLBUT-2-EN-1-YL DIPHOSPHATE SYNTHASE (FERREDOXIN), CHLOROPLASTIC"/>
    <property type="match status" value="1"/>
</dbReference>
<dbReference type="Gene3D" id="3.30.413.10">
    <property type="entry name" value="Sulfite Reductase Hemoprotein, domain 1"/>
    <property type="match status" value="1"/>
</dbReference>
<dbReference type="AlphaFoldDB" id="D5EEM0"/>
<name>D5EEM0_AMICL</name>
<comment type="function">
    <text evidence="7">Converts 2C-methyl-D-erythritol 2,4-cyclodiphosphate (ME-2,4cPP) into 1-hydroxy-2-methyl-2-(E)-butenyl 4-diphosphate.</text>
</comment>
<feature type="domain" description="IspG TIM-barrel" evidence="8">
    <location>
        <begin position="6"/>
        <end position="244"/>
    </location>
</feature>
<dbReference type="HAMAP" id="MF_00159">
    <property type="entry name" value="IspG"/>
    <property type="match status" value="1"/>
</dbReference>
<comment type="cofactor">
    <cofactor evidence="7">
        <name>[4Fe-4S] cluster</name>
        <dbReference type="ChEBI" id="CHEBI:49883"/>
    </cofactor>
    <text evidence="7">Binds 1 [4Fe-4S] cluster.</text>
</comment>
<evidence type="ECO:0000259" key="9">
    <source>
        <dbReference type="Pfam" id="PF26540"/>
    </source>
</evidence>
<dbReference type="RefSeq" id="WP_013048268.1">
    <property type="nucleotide sequence ID" value="NC_014011.1"/>
</dbReference>
<organism evidence="10 11">
    <name type="scientific">Aminobacterium colombiense (strain DSM 12261 / ALA-1)</name>
    <dbReference type="NCBI Taxonomy" id="572547"/>
    <lineage>
        <taxon>Bacteria</taxon>
        <taxon>Thermotogati</taxon>
        <taxon>Synergistota</taxon>
        <taxon>Synergistia</taxon>
        <taxon>Synergistales</taxon>
        <taxon>Aminobacteriaceae</taxon>
        <taxon>Aminobacterium</taxon>
    </lineage>
</organism>
<dbReference type="Proteomes" id="UP000002366">
    <property type="component" value="Chromosome"/>
</dbReference>
<feature type="binding site" evidence="7">
    <location>
        <position position="305"/>
    </location>
    <ligand>
        <name>[4Fe-4S] cluster</name>
        <dbReference type="ChEBI" id="CHEBI:49883"/>
    </ligand>
</feature>
<dbReference type="GO" id="GO:0046429">
    <property type="term" value="F:4-hydroxy-3-methylbut-2-en-1-yl diphosphate synthase activity (ferredoxin)"/>
    <property type="evidence" value="ECO:0007669"/>
    <property type="project" value="UniProtKB-UniRule"/>
</dbReference>
<dbReference type="InterPro" id="IPR004588">
    <property type="entry name" value="IspG_bac-typ"/>
</dbReference>
<dbReference type="GO" id="GO:0019288">
    <property type="term" value="P:isopentenyl diphosphate biosynthetic process, methylerythritol 4-phosphate pathway"/>
    <property type="evidence" value="ECO:0007669"/>
    <property type="project" value="UniProtKB-UniRule"/>
</dbReference>
<proteinExistence type="inferred from homology"/>
<reference evidence="10 11" key="1">
    <citation type="journal article" date="2010" name="Stand. Genomic Sci.">
        <title>Complete genome sequence of Aminobacterium colombiense type strain (ALA-1).</title>
        <authorList>
            <person name="Chertkov O."/>
            <person name="Sikorski J."/>
            <person name="Brambilla E."/>
            <person name="Lapidus A."/>
            <person name="Copeland A."/>
            <person name="Glavina Del Rio T."/>
            <person name="Nolan M."/>
            <person name="Lucas S."/>
            <person name="Tice H."/>
            <person name="Cheng J.F."/>
            <person name="Han C."/>
            <person name="Detter J.C."/>
            <person name="Bruce D."/>
            <person name="Tapia R."/>
            <person name="Goodwin L."/>
            <person name="Pitluck S."/>
            <person name="Liolios K."/>
            <person name="Ivanova N."/>
            <person name="Mavromatis K."/>
            <person name="Ovchinnikova G."/>
            <person name="Pati A."/>
            <person name="Chen A."/>
            <person name="Palaniappan K."/>
            <person name="Land M."/>
            <person name="Hauser L."/>
            <person name="Chang Y.J."/>
            <person name="Jeffries C.D."/>
            <person name="Spring S."/>
            <person name="Rohde M."/>
            <person name="Goker M."/>
            <person name="Bristow J."/>
            <person name="Eisen J.A."/>
            <person name="Markowitz V."/>
            <person name="Hugenholtz P."/>
            <person name="Kyrpides N.C."/>
            <person name="Klenk H.P."/>
        </authorList>
    </citation>
    <scope>NUCLEOTIDE SEQUENCE [LARGE SCALE GENOMIC DNA]</scope>
    <source>
        <strain evidence="11">DSM 12261 / ALA-1</strain>
    </source>
</reference>
<evidence type="ECO:0000256" key="2">
    <source>
        <dbReference type="ARBA" id="ARBA00022723"/>
    </source>
</evidence>
<dbReference type="EC" id="1.17.7.3" evidence="7"/>
<evidence type="ECO:0000313" key="10">
    <source>
        <dbReference type="EMBL" id="ADE57002.1"/>
    </source>
</evidence>
<dbReference type="PANTHER" id="PTHR30454">
    <property type="entry name" value="4-HYDROXY-3-METHYLBUT-2-EN-1-YL DIPHOSPHATE SYNTHASE"/>
    <property type="match status" value="1"/>
</dbReference>
<dbReference type="KEGG" id="aco:Amico_0871"/>
<keyword evidence="6 7" id="KW-0414">Isoprene biosynthesis</keyword>
<dbReference type="InterPro" id="IPR058579">
    <property type="entry name" value="IspG_C"/>
</dbReference>
<evidence type="ECO:0000256" key="6">
    <source>
        <dbReference type="ARBA" id="ARBA00023229"/>
    </source>
</evidence>
<dbReference type="InterPro" id="IPR045854">
    <property type="entry name" value="NO2/SO3_Rdtase_4Fe4S_sf"/>
</dbReference>
<gene>
    <name evidence="7" type="primary">ispG</name>
    <name evidence="10" type="ordered locus">Amico_0871</name>
</gene>
<feature type="binding site" evidence="7">
    <location>
        <position position="298"/>
    </location>
    <ligand>
        <name>[4Fe-4S] cluster</name>
        <dbReference type="ChEBI" id="CHEBI:49883"/>
    </ligand>
</feature>
<dbReference type="SUPFAM" id="SSF51717">
    <property type="entry name" value="Dihydropteroate synthetase-like"/>
    <property type="match status" value="1"/>
</dbReference>
<evidence type="ECO:0000256" key="5">
    <source>
        <dbReference type="ARBA" id="ARBA00023014"/>
    </source>
</evidence>
<keyword evidence="3 7" id="KW-0560">Oxidoreductase</keyword>
<dbReference type="NCBIfam" id="TIGR00612">
    <property type="entry name" value="ispG_gcpE"/>
    <property type="match status" value="1"/>
</dbReference>
<keyword evidence="4 7" id="KW-0408">Iron</keyword>
<keyword evidence="11" id="KW-1185">Reference proteome</keyword>
<dbReference type="Gene3D" id="3.20.20.20">
    <property type="entry name" value="Dihydropteroate synthase-like"/>
    <property type="match status" value="1"/>
</dbReference>
<dbReference type="HOGENOM" id="CLU_042258_0_0_0"/>
<sequence>MSMEYRHVKIKDLKIGQNAPVRVESMLKEPLSAYNEALGQCKALQDAGCELLRVAFPHADLKGELSQLNIDLDIPVMADIHFDPDLAIAAIDAGCPAIRINPGNMPPFKLQKLIEVALERDIVIRVGANSGSINYRQLLEAQGDRALALVIAVEEQLNLLLKENFGRIILSAKSTDVKETVRANLMLSEKYPHFPLHIGITEAGPGMTGLVRSAAGIGLMLAQGVGNTIRVSLTDDPVAEVEAGYEILRSLGLREHGVHLISCPTCGRRRINVASIVERIKPFLKDFPDGLTVAVMGCEVNGPQEAKSADIGIAGSPSGMILFTKGHVVGECSLDEMPHKLVLLVESLKKNREIDK</sequence>
<dbReference type="UniPathway" id="UPA00056">
    <property type="reaction ID" value="UER00096"/>
</dbReference>
<feature type="binding site" evidence="7">
    <location>
        <position position="266"/>
    </location>
    <ligand>
        <name>[4Fe-4S] cluster</name>
        <dbReference type="ChEBI" id="CHEBI:49883"/>
    </ligand>
</feature>